<dbReference type="EMBL" id="CP007035">
    <property type="protein sequence ID" value="AHF18072.1"/>
    <property type="molecule type" value="Genomic_DNA"/>
</dbReference>
<dbReference type="KEGG" id="nso:NIASO_19840"/>
<evidence type="ECO:0000313" key="2">
    <source>
        <dbReference type="Proteomes" id="UP000003586"/>
    </source>
</evidence>
<proteinExistence type="predicted"/>
<gene>
    <name evidence="1" type="ORF">NIASO_19840</name>
</gene>
<dbReference type="AlphaFoldDB" id="W0F4Z1"/>
<name>W0F4Z1_9BACT</name>
<sequence length="30" mass="3222">MFPSAKYAQLWINSAKATGTGLLTGQQLKP</sequence>
<keyword evidence="2" id="KW-1185">Reference proteome</keyword>
<evidence type="ECO:0000313" key="1">
    <source>
        <dbReference type="EMBL" id="AHF18072.1"/>
    </source>
</evidence>
<dbReference type="HOGENOM" id="CLU_3404541_0_0_10"/>
<protein>
    <submittedName>
        <fullName evidence="1">Uncharacterized protein</fullName>
    </submittedName>
</protein>
<organism evidence="1 2">
    <name type="scientific">Niabella soli DSM 19437</name>
    <dbReference type="NCBI Taxonomy" id="929713"/>
    <lineage>
        <taxon>Bacteria</taxon>
        <taxon>Pseudomonadati</taxon>
        <taxon>Bacteroidota</taxon>
        <taxon>Chitinophagia</taxon>
        <taxon>Chitinophagales</taxon>
        <taxon>Chitinophagaceae</taxon>
        <taxon>Niabella</taxon>
    </lineage>
</organism>
<dbReference type="Proteomes" id="UP000003586">
    <property type="component" value="Chromosome"/>
</dbReference>
<accession>W0F4Z1</accession>
<reference evidence="1 2" key="1">
    <citation type="submission" date="2013-12" db="EMBL/GenBank/DDBJ databases">
        <authorList>
            <consortium name="DOE Joint Genome Institute"/>
            <person name="Eisen J."/>
            <person name="Huntemann M."/>
            <person name="Han J."/>
            <person name="Chen A."/>
            <person name="Kyrpides N."/>
            <person name="Mavromatis K."/>
            <person name="Markowitz V."/>
            <person name="Palaniappan K."/>
            <person name="Ivanova N."/>
            <person name="Schaumberg A."/>
            <person name="Pati A."/>
            <person name="Liolios K."/>
            <person name="Nordberg H.P."/>
            <person name="Cantor M.N."/>
            <person name="Hua S.X."/>
            <person name="Woyke T."/>
        </authorList>
    </citation>
    <scope>NUCLEOTIDE SEQUENCE [LARGE SCALE GENOMIC DNA]</scope>
    <source>
        <strain evidence="2">DSM 19437</strain>
    </source>
</reference>